<evidence type="ECO:0000256" key="2">
    <source>
        <dbReference type="SAM" id="Phobius"/>
    </source>
</evidence>
<evidence type="ECO:0000313" key="4">
    <source>
        <dbReference type="Proteomes" id="UP001301958"/>
    </source>
</evidence>
<reference evidence="3" key="2">
    <citation type="submission" date="2023-05" db="EMBL/GenBank/DDBJ databases">
        <authorList>
            <consortium name="Lawrence Berkeley National Laboratory"/>
            <person name="Steindorff A."/>
            <person name="Hensen N."/>
            <person name="Bonometti L."/>
            <person name="Westerberg I."/>
            <person name="Brannstrom I.O."/>
            <person name="Guillou S."/>
            <person name="Cros-Aarteil S."/>
            <person name="Calhoun S."/>
            <person name="Haridas S."/>
            <person name="Kuo A."/>
            <person name="Mondo S."/>
            <person name="Pangilinan J."/>
            <person name="Riley R."/>
            <person name="Labutti K."/>
            <person name="Andreopoulos B."/>
            <person name="Lipzen A."/>
            <person name="Chen C."/>
            <person name="Yanf M."/>
            <person name="Daum C."/>
            <person name="Ng V."/>
            <person name="Clum A."/>
            <person name="Ohm R."/>
            <person name="Martin F."/>
            <person name="Silar P."/>
            <person name="Natvig D."/>
            <person name="Lalanne C."/>
            <person name="Gautier V."/>
            <person name="Ament-Velasquez S.L."/>
            <person name="Kruys A."/>
            <person name="Hutchinson M.I."/>
            <person name="Powell A.J."/>
            <person name="Barry K."/>
            <person name="Miller A.N."/>
            <person name="Grigoriev I.V."/>
            <person name="Debuchy R."/>
            <person name="Gladieux P."/>
            <person name="Thoren M.H."/>
            <person name="Johannesson H."/>
        </authorList>
    </citation>
    <scope>NUCLEOTIDE SEQUENCE</scope>
    <source>
        <strain evidence="3">CBS 990.96</strain>
    </source>
</reference>
<feature type="region of interest" description="Disordered" evidence="1">
    <location>
        <begin position="368"/>
        <end position="486"/>
    </location>
</feature>
<evidence type="ECO:0000313" key="3">
    <source>
        <dbReference type="EMBL" id="KAK4230015.1"/>
    </source>
</evidence>
<feature type="region of interest" description="Disordered" evidence="1">
    <location>
        <begin position="513"/>
        <end position="569"/>
    </location>
</feature>
<feature type="compositionally biased region" description="Basic and acidic residues" evidence="1">
    <location>
        <begin position="560"/>
        <end position="569"/>
    </location>
</feature>
<proteinExistence type="predicted"/>
<gene>
    <name evidence="3" type="ORF">QBC38DRAFT_441284</name>
</gene>
<feature type="transmembrane region" description="Helical" evidence="2">
    <location>
        <begin position="323"/>
        <end position="345"/>
    </location>
</feature>
<keyword evidence="2" id="KW-1133">Transmembrane helix</keyword>
<dbReference type="AlphaFoldDB" id="A0AAN7H5W5"/>
<feature type="compositionally biased region" description="Polar residues" evidence="1">
    <location>
        <begin position="459"/>
        <end position="469"/>
    </location>
</feature>
<name>A0AAN7H5W5_9PEZI</name>
<organism evidence="3 4">
    <name type="scientific">Podospora fimiseda</name>
    <dbReference type="NCBI Taxonomy" id="252190"/>
    <lineage>
        <taxon>Eukaryota</taxon>
        <taxon>Fungi</taxon>
        <taxon>Dikarya</taxon>
        <taxon>Ascomycota</taxon>
        <taxon>Pezizomycotina</taxon>
        <taxon>Sordariomycetes</taxon>
        <taxon>Sordariomycetidae</taxon>
        <taxon>Sordariales</taxon>
        <taxon>Podosporaceae</taxon>
        <taxon>Podospora</taxon>
    </lineage>
</organism>
<accession>A0AAN7H5W5</accession>
<keyword evidence="2" id="KW-0812">Transmembrane</keyword>
<reference evidence="3" key="1">
    <citation type="journal article" date="2023" name="Mol. Phylogenet. Evol.">
        <title>Genome-scale phylogeny and comparative genomics of the fungal order Sordariales.</title>
        <authorList>
            <person name="Hensen N."/>
            <person name="Bonometti L."/>
            <person name="Westerberg I."/>
            <person name="Brannstrom I.O."/>
            <person name="Guillou S."/>
            <person name="Cros-Aarteil S."/>
            <person name="Calhoun S."/>
            <person name="Haridas S."/>
            <person name="Kuo A."/>
            <person name="Mondo S."/>
            <person name="Pangilinan J."/>
            <person name="Riley R."/>
            <person name="LaButti K."/>
            <person name="Andreopoulos B."/>
            <person name="Lipzen A."/>
            <person name="Chen C."/>
            <person name="Yan M."/>
            <person name="Daum C."/>
            <person name="Ng V."/>
            <person name="Clum A."/>
            <person name="Steindorff A."/>
            <person name="Ohm R.A."/>
            <person name="Martin F."/>
            <person name="Silar P."/>
            <person name="Natvig D.O."/>
            <person name="Lalanne C."/>
            <person name="Gautier V."/>
            <person name="Ament-Velasquez S.L."/>
            <person name="Kruys A."/>
            <person name="Hutchinson M.I."/>
            <person name="Powell A.J."/>
            <person name="Barry K."/>
            <person name="Miller A.N."/>
            <person name="Grigoriev I.V."/>
            <person name="Debuchy R."/>
            <person name="Gladieux P."/>
            <person name="Hiltunen Thoren M."/>
            <person name="Johannesson H."/>
        </authorList>
    </citation>
    <scope>NUCLEOTIDE SEQUENCE</scope>
    <source>
        <strain evidence="3">CBS 990.96</strain>
    </source>
</reference>
<keyword evidence="2" id="KW-0472">Membrane</keyword>
<evidence type="ECO:0000256" key="1">
    <source>
        <dbReference type="SAM" id="MobiDB-lite"/>
    </source>
</evidence>
<feature type="compositionally biased region" description="Polar residues" evidence="1">
    <location>
        <begin position="79"/>
        <end position="89"/>
    </location>
</feature>
<keyword evidence="4" id="KW-1185">Reference proteome</keyword>
<dbReference type="CDD" id="cd12087">
    <property type="entry name" value="TM_EGFR-like"/>
    <property type="match status" value="1"/>
</dbReference>
<comment type="caution">
    <text evidence="3">The sequence shown here is derived from an EMBL/GenBank/DDBJ whole genome shotgun (WGS) entry which is preliminary data.</text>
</comment>
<sequence length="569" mass="59693">MSGVEEIGEEDGYTHHDRLLRESRQMNFVRTTILTEFITITTTSRPPSPPSSPPSQPASDLKPPDVDEEVSSVPIEPTSIPSHNPSQNPEPEAGGEDPLPSLTDSIIFPTATSALDPDTGAMDDSPYVVHSFPPTAGINAVPSRPPGDRRPNQVFATLLTGNCSSAKFTLLDGGPTLYYVPFVGCNNDKPGCCPFTPRTIDPIEPAKAVITFSPSITGAPDQLYAYPRPTNTNDATLDSCASDYYSVSGSCCPNGYTPWTAALGGETPCASPLTSSTRAPPITASRDPAAATKPTIVATGLVFAMQYAVQGESDQGLSLSAGAIAGIVIGSICGVLAIVGLSFFIRRRQKQSRQLVGLKKELHSNFYGTTAGTSEVPTAGRSPAPTSVRGDQSSDWARTTLRDSTAFAKEQNGGGDSGGESSSPAELYGGSSPVAMYSPDPGLFPPRRPVGSPPRPRKGQQSPLTSPINPSEIFDWPSVTSSPALPSMQVGSELQLAKPQRLSRGYAKVVYQGRGSTTSVPSDLGDHGGPGSAGRPATASSSKTSATRPMTGRMPGTPELDERPRDREM</sequence>
<protein>
    <submittedName>
        <fullName evidence="3">Uncharacterized protein</fullName>
    </submittedName>
</protein>
<dbReference type="EMBL" id="MU865302">
    <property type="protein sequence ID" value="KAK4230015.1"/>
    <property type="molecule type" value="Genomic_DNA"/>
</dbReference>
<feature type="region of interest" description="Disordered" evidence="1">
    <location>
        <begin position="39"/>
        <end position="104"/>
    </location>
</feature>
<feature type="compositionally biased region" description="Low complexity" evidence="1">
    <location>
        <begin position="537"/>
        <end position="547"/>
    </location>
</feature>
<feature type="compositionally biased region" description="Pro residues" evidence="1">
    <location>
        <begin position="46"/>
        <end position="56"/>
    </location>
</feature>
<feature type="compositionally biased region" description="Pro residues" evidence="1">
    <location>
        <begin position="442"/>
        <end position="454"/>
    </location>
</feature>
<dbReference type="Proteomes" id="UP001301958">
    <property type="component" value="Unassembled WGS sequence"/>
</dbReference>